<accession>A0A1H8YBI2</accession>
<reference evidence="2 3" key="1">
    <citation type="submission" date="2016-10" db="EMBL/GenBank/DDBJ databases">
        <authorList>
            <person name="de Groot N.N."/>
        </authorList>
    </citation>
    <scope>NUCLEOTIDE SEQUENCE [LARGE SCALE GENOMIC DNA]</scope>
    <source>
        <strain evidence="2 3">DSM 44993</strain>
    </source>
</reference>
<dbReference type="InterPro" id="IPR012296">
    <property type="entry name" value="Nuclease_put_TT1808"/>
</dbReference>
<organism evidence="2 3">
    <name type="scientific">Amycolatopsis saalfeldensis</name>
    <dbReference type="NCBI Taxonomy" id="394193"/>
    <lineage>
        <taxon>Bacteria</taxon>
        <taxon>Bacillati</taxon>
        <taxon>Actinomycetota</taxon>
        <taxon>Actinomycetes</taxon>
        <taxon>Pseudonocardiales</taxon>
        <taxon>Pseudonocardiaceae</taxon>
        <taxon>Amycolatopsis</taxon>
    </lineage>
</organism>
<keyword evidence="2" id="KW-0540">Nuclease</keyword>
<dbReference type="Pfam" id="PF05685">
    <property type="entry name" value="Uma2"/>
    <property type="match status" value="1"/>
</dbReference>
<keyword evidence="2" id="KW-0378">Hydrolase</keyword>
<dbReference type="InterPro" id="IPR011335">
    <property type="entry name" value="Restrct_endonuc-II-like"/>
</dbReference>
<proteinExistence type="predicted"/>
<dbReference type="CDD" id="cd06260">
    <property type="entry name" value="DUF820-like"/>
    <property type="match status" value="1"/>
</dbReference>
<protein>
    <submittedName>
        <fullName evidence="2">Putative restriction endonuclease</fullName>
    </submittedName>
</protein>
<dbReference type="SUPFAM" id="SSF52980">
    <property type="entry name" value="Restriction endonuclease-like"/>
    <property type="match status" value="1"/>
</dbReference>
<name>A0A1H8YBI2_9PSEU</name>
<dbReference type="PANTHER" id="PTHR34107">
    <property type="entry name" value="SLL0198 PROTEIN-RELATED"/>
    <property type="match status" value="1"/>
</dbReference>
<keyword evidence="2" id="KW-0255">Endonuclease</keyword>
<dbReference type="STRING" id="394193.SAMN04489732_11391"/>
<evidence type="ECO:0000313" key="2">
    <source>
        <dbReference type="EMBL" id="SEP49515.1"/>
    </source>
</evidence>
<dbReference type="Gene3D" id="3.90.1570.10">
    <property type="entry name" value="tt1808, chain A"/>
    <property type="match status" value="1"/>
</dbReference>
<evidence type="ECO:0000313" key="3">
    <source>
        <dbReference type="Proteomes" id="UP000198582"/>
    </source>
</evidence>
<dbReference type="Proteomes" id="UP000198582">
    <property type="component" value="Unassembled WGS sequence"/>
</dbReference>
<dbReference type="PANTHER" id="PTHR34107:SF2">
    <property type="entry name" value="SLL0888 PROTEIN"/>
    <property type="match status" value="1"/>
</dbReference>
<evidence type="ECO:0000259" key="1">
    <source>
        <dbReference type="Pfam" id="PF05685"/>
    </source>
</evidence>
<gene>
    <name evidence="2" type="ORF">SAMN04489732_11391</name>
</gene>
<sequence length="176" mass="18999">MGLTVGRLLGLAVADGDTDTVGRSPVLHQRIAARLACLLDRQSPDEQAAVHGVEMLVSAAPLTVRVPDVLVVPAAVIQDNLARFDAADILLAIEVLSEGTERTDRVTKLFEYAEAGIEHYWIVDPGPPVRLITYRLVDGDYRIWAGPSHRTSKSGVSGWRAATTSSSSSCRLLRRG</sequence>
<dbReference type="EMBL" id="FOEF01000013">
    <property type="protein sequence ID" value="SEP49515.1"/>
    <property type="molecule type" value="Genomic_DNA"/>
</dbReference>
<dbReference type="OrthoDB" id="9799703at2"/>
<dbReference type="RefSeq" id="WP_091621456.1">
    <property type="nucleotide sequence ID" value="NZ_FOEF01000013.1"/>
</dbReference>
<dbReference type="GO" id="GO:0004519">
    <property type="term" value="F:endonuclease activity"/>
    <property type="evidence" value="ECO:0007669"/>
    <property type="project" value="UniProtKB-KW"/>
</dbReference>
<keyword evidence="3" id="KW-1185">Reference proteome</keyword>
<dbReference type="InterPro" id="IPR008538">
    <property type="entry name" value="Uma2"/>
</dbReference>
<dbReference type="AlphaFoldDB" id="A0A1H8YBI2"/>
<feature type="domain" description="Putative restriction endonuclease" evidence="1">
    <location>
        <begin position="15"/>
        <end position="143"/>
    </location>
</feature>